<organism evidence="1 2">
    <name type="scientific">Tricholaema leucomelas</name>
    <name type="common">pied barbet</name>
    <dbReference type="NCBI Taxonomy" id="240729"/>
    <lineage>
        <taxon>Eukaryota</taxon>
        <taxon>Metazoa</taxon>
        <taxon>Chordata</taxon>
        <taxon>Craniata</taxon>
        <taxon>Vertebrata</taxon>
        <taxon>Euteleostomi</taxon>
        <taxon>Archelosauria</taxon>
        <taxon>Archosauria</taxon>
        <taxon>Dinosauria</taxon>
        <taxon>Saurischia</taxon>
        <taxon>Theropoda</taxon>
        <taxon>Coelurosauria</taxon>
        <taxon>Aves</taxon>
        <taxon>Neognathae</taxon>
        <taxon>Neoaves</taxon>
        <taxon>Telluraves</taxon>
        <taxon>Coraciimorphae</taxon>
        <taxon>Piciformes</taxon>
        <taxon>Lybiidae</taxon>
        <taxon>Tricholaema lacrymosa</taxon>
    </lineage>
</organism>
<evidence type="ECO:0000313" key="2">
    <source>
        <dbReference type="Proteomes" id="UP000627253"/>
    </source>
</evidence>
<feature type="non-terminal residue" evidence="1">
    <location>
        <position position="1"/>
    </location>
</feature>
<evidence type="ECO:0000313" key="1">
    <source>
        <dbReference type="EMBL" id="NXX51258.1"/>
    </source>
</evidence>
<protein>
    <submittedName>
        <fullName evidence="1">ENV1 protein</fullName>
    </submittedName>
</protein>
<feature type="non-terminal residue" evidence="1">
    <location>
        <position position="79"/>
    </location>
</feature>
<dbReference type="InterPro" id="IPR018154">
    <property type="entry name" value="TLV/ENV_coat_polyprotein"/>
</dbReference>
<keyword evidence="2" id="KW-1185">Reference proteome</keyword>
<dbReference type="Pfam" id="PF00429">
    <property type="entry name" value="TLV_coat"/>
    <property type="match status" value="1"/>
</dbReference>
<sequence>LYEENESLWKLMQTAFQALNQTRPNFTSSCWLCCDIKPPLYEAVGLNSTYSTSKEDGPAQCAWEEKRTGLTLQQVGGRG</sequence>
<proteinExistence type="predicted"/>
<gene>
    <name evidence="1" type="primary">Env1_3</name>
    <name evidence="1" type="ORF">TRILEU_R15220</name>
</gene>
<dbReference type="OrthoDB" id="9306952at2759"/>
<dbReference type="EMBL" id="WAAF01020298">
    <property type="protein sequence ID" value="NXX51258.1"/>
    <property type="molecule type" value="Genomic_DNA"/>
</dbReference>
<dbReference type="Proteomes" id="UP000627253">
    <property type="component" value="Unassembled WGS sequence"/>
</dbReference>
<reference evidence="1" key="1">
    <citation type="submission" date="2020-02" db="EMBL/GenBank/DDBJ databases">
        <title>Bird 10,000 Genomes (B10K) Project - Family phase.</title>
        <authorList>
            <person name="Zhang G."/>
        </authorList>
    </citation>
    <scope>NUCLEOTIDE SEQUENCE</scope>
    <source>
        <strain evidence="1">B10K-DU-002-37</strain>
        <tissue evidence="1">Muscle</tissue>
    </source>
</reference>
<name>A0A852JFP0_9PICI</name>
<accession>A0A852JFP0</accession>
<comment type="caution">
    <text evidence="1">The sequence shown here is derived from an EMBL/GenBank/DDBJ whole genome shotgun (WGS) entry which is preliminary data.</text>
</comment>
<dbReference type="AlphaFoldDB" id="A0A852JFP0"/>